<dbReference type="Pfam" id="PF03006">
    <property type="entry name" value="HlyIII"/>
    <property type="match status" value="1"/>
</dbReference>
<keyword evidence="7" id="KW-0862">Zinc</keyword>
<dbReference type="NCBIfam" id="TIGR01065">
    <property type="entry name" value="hlyIII"/>
    <property type="match status" value="1"/>
</dbReference>
<evidence type="ECO:0000256" key="3">
    <source>
        <dbReference type="ARBA" id="ARBA00022475"/>
    </source>
</evidence>
<evidence type="ECO:0000313" key="9">
    <source>
        <dbReference type="EMBL" id="EOD01329.1"/>
    </source>
</evidence>
<evidence type="ECO:0000256" key="2">
    <source>
        <dbReference type="ARBA" id="ARBA00008488"/>
    </source>
</evidence>
<comment type="similarity">
    <text evidence="2">Belongs to the UPF0073 (Hly-III) family.</text>
</comment>
<protein>
    <recommendedName>
        <fullName evidence="11">Membrane protein hemolysin III-like protein</fullName>
    </recommendedName>
</protein>
<organism evidence="9 10">
    <name type="scientific">Caldisalinibacter kiritimatiensis</name>
    <dbReference type="NCBI Taxonomy" id="1304284"/>
    <lineage>
        <taxon>Bacteria</taxon>
        <taxon>Bacillati</taxon>
        <taxon>Bacillota</taxon>
        <taxon>Tissierellia</taxon>
        <taxon>Tissierellales</taxon>
        <taxon>Thermohalobacteraceae</taxon>
        <taxon>Caldisalinibacter</taxon>
    </lineage>
</organism>
<dbReference type="OrthoDB" id="9813689at2"/>
<feature type="binding site" evidence="7">
    <location>
        <position position="189"/>
    </location>
    <ligand>
        <name>Zn(2+)</name>
        <dbReference type="ChEBI" id="CHEBI:29105"/>
    </ligand>
</feature>
<dbReference type="PANTHER" id="PTHR20855">
    <property type="entry name" value="ADIPOR/PROGESTIN RECEPTOR-RELATED"/>
    <property type="match status" value="1"/>
</dbReference>
<sequence length="209" mass="24303">MNKEERFSFYSHFFGFILAIIGLINLVYIADGFSLKIVSIVYGVSVMLLFLASSLYHVNKKYDGEISIWRKLDHIAIFIMIAGTYTPVCYIYLTGYWKWSIIIVQWTLVFGGLFFKFFYLNAPRYLYTIIYITMGWMGIVPITKLINSMSSIELLYLFGGGISYTIGAIFYILKKPQISDNFGFHEIFHLFILVGAFFHYLLVYSAVFR</sequence>
<feature type="transmembrane region" description="Helical" evidence="8">
    <location>
        <begin position="75"/>
        <end position="93"/>
    </location>
</feature>
<dbReference type="Proteomes" id="UP000013378">
    <property type="component" value="Unassembled WGS sequence"/>
</dbReference>
<feature type="binding site" evidence="7">
    <location>
        <position position="185"/>
    </location>
    <ligand>
        <name>Zn(2+)</name>
        <dbReference type="ChEBI" id="CHEBI:29105"/>
    </ligand>
</feature>
<feature type="transmembrane region" description="Helical" evidence="8">
    <location>
        <begin position="35"/>
        <end position="55"/>
    </location>
</feature>
<reference evidence="9 10" key="1">
    <citation type="journal article" date="2015" name="Geomicrobiol. J.">
        <title>Caldisalinibacter kiritimatiensis gen. nov., sp. nov., a moderately thermohalophilic thiosulfate-reducing bacterium from a hypersaline microbial mat.</title>
        <authorList>
            <person name="Ben Hania W."/>
            <person name="Joseph M."/>
            <person name="Fiebig A."/>
            <person name="Bunk B."/>
            <person name="Klenk H.-P."/>
            <person name="Fardeau M.-L."/>
            <person name="Spring S."/>
        </authorList>
    </citation>
    <scope>NUCLEOTIDE SEQUENCE [LARGE SCALE GENOMIC DNA]</scope>
    <source>
        <strain evidence="9 10">L21-TH-D2</strain>
    </source>
</reference>
<evidence type="ECO:0000256" key="5">
    <source>
        <dbReference type="ARBA" id="ARBA00022989"/>
    </source>
</evidence>
<dbReference type="EMBL" id="ARZA01000065">
    <property type="protein sequence ID" value="EOD01329.1"/>
    <property type="molecule type" value="Genomic_DNA"/>
</dbReference>
<dbReference type="InterPro" id="IPR004254">
    <property type="entry name" value="AdipoR/HlyIII-related"/>
</dbReference>
<dbReference type="GO" id="GO:0005886">
    <property type="term" value="C:plasma membrane"/>
    <property type="evidence" value="ECO:0007669"/>
    <property type="project" value="UniProtKB-SubCell"/>
</dbReference>
<dbReference type="PANTHER" id="PTHR20855:SF3">
    <property type="entry name" value="LD03007P"/>
    <property type="match status" value="1"/>
</dbReference>
<dbReference type="AlphaFoldDB" id="R1CXI5"/>
<feature type="transmembrane region" description="Helical" evidence="8">
    <location>
        <begin position="99"/>
        <end position="118"/>
    </location>
</feature>
<keyword evidence="4 8" id="KW-0812">Transmembrane</keyword>
<evidence type="ECO:0000256" key="4">
    <source>
        <dbReference type="ARBA" id="ARBA00022692"/>
    </source>
</evidence>
<evidence type="ECO:0000256" key="1">
    <source>
        <dbReference type="ARBA" id="ARBA00004651"/>
    </source>
</evidence>
<evidence type="ECO:0000256" key="7">
    <source>
        <dbReference type="PIRSR" id="PIRSR604254-1"/>
    </source>
</evidence>
<dbReference type="InterPro" id="IPR005744">
    <property type="entry name" value="Hy-lIII"/>
</dbReference>
<accession>R1CXI5</accession>
<evidence type="ECO:0008006" key="11">
    <source>
        <dbReference type="Google" id="ProtNLM"/>
    </source>
</evidence>
<evidence type="ECO:0000256" key="8">
    <source>
        <dbReference type="SAM" id="Phobius"/>
    </source>
</evidence>
<keyword evidence="10" id="KW-1185">Reference proteome</keyword>
<keyword evidence="7" id="KW-0479">Metal-binding</keyword>
<dbReference type="GO" id="GO:0140911">
    <property type="term" value="F:pore-forming activity"/>
    <property type="evidence" value="ECO:0007669"/>
    <property type="project" value="InterPro"/>
</dbReference>
<keyword evidence="3" id="KW-1003">Cell membrane</keyword>
<dbReference type="RefSeq" id="WP_006308437.1">
    <property type="nucleotide sequence ID" value="NZ_ARZA01000065.1"/>
</dbReference>
<feature type="transmembrane region" description="Helical" evidence="8">
    <location>
        <begin position="7"/>
        <end position="29"/>
    </location>
</feature>
<evidence type="ECO:0000256" key="6">
    <source>
        <dbReference type="ARBA" id="ARBA00023136"/>
    </source>
</evidence>
<comment type="subcellular location">
    <subcellularLocation>
        <location evidence="1">Cell membrane</location>
        <topology evidence="1">Multi-pass membrane protein</topology>
    </subcellularLocation>
</comment>
<keyword evidence="5 8" id="KW-1133">Transmembrane helix</keyword>
<keyword evidence="6 8" id="KW-0472">Membrane</keyword>
<feature type="transmembrane region" description="Helical" evidence="8">
    <location>
        <begin position="185"/>
        <end position="207"/>
    </location>
</feature>
<dbReference type="eggNOG" id="COG1272">
    <property type="taxonomic scope" value="Bacteria"/>
</dbReference>
<comment type="caution">
    <text evidence="9">The sequence shown here is derived from an EMBL/GenBank/DDBJ whole genome shotgun (WGS) entry which is preliminary data.</text>
</comment>
<feature type="transmembrane region" description="Helical" evidence="8">
    <location>
        <begin position="125"/>
        <end position="142"/>
    </location>
</feature>
<feature type="binding site" evidence="7">
    <location>
        <position position="57"/>
    </location>
    <ligand>
        <name>Zn(2+)</name>
        <dbReference type="ChEBI" id="CHEBI:29105"/>
    </ligand>
</feature>
<feature type="transmembrane region" description="Helical" evidence="8">
    <location>
        <begin position="154"/>
        <end position="173"/>
    </location>
</feature>
<dbReference type="GO" id="GO:0046872">
    <property type="term" value="F:metal ion binding"/>
    <property type="evidence" value="ECO:0007669"/>
    <property type="project" value="UniProtKB-KW"/>
</dbReference>
<evidence type="ECO:0000313" key="10">
    <source>
        <dbReference type="Proteomes" id="UP000013378"/>
    </source>
</evidence>
<proteinExistence type="inferred from homology"/>
<dbReference type="PATRIC" id="fig|1304284.3.peg.539"/>
<name>R1CXI5_9FIRM</name>
<gene>
    <name evidence="9" type="ORF">L21TH_0550</name>
</gene>
<dbReference type="STRING" id="1304284.L21TH_0550"/>